<feature type="transmembrane region" description="Helical" evidence="8">
    <location>
        <begin position="309"/>
        <end position="325"/>
    </location>
</feature>
<keyword evidence="3" id="KW-0813">Transport</keyword>
<sequence length="367" mass="42042">MDKLNNQYEISYHQAVLLLILYRIMVGFTHLPAASILPGNQDIWITILFSTFYTILLCLPLLYLSNKFNSLNLIEYIEKIMGKTIGKIIGIFYVFFFLYATILLISIFVEILDAAIFPETPTWVTASMMLITSIYIAYKGFVAVARLGEFIIPFILVMILLFIILGYKNYDFTVLLPILKDSKFKDISIGAIDIGLRYFNILILTMITPNLKDKKDLNKIFFRSLIYSMVIASIIVIVVHSTLGIEYAKHVNFPFFTVTRMVDFGETIQGFDSLYLTSWIVGNIIKISGYLYFITVALGQITNIDNRKYIIPISVVILIIVLLLKDNKPILAVKQPTQNIITIMAAIFIFILPLIILTVYLFRRKKL</sequence>
<dbReference type="Gene3D" id="1.20.1740.10">
    <property type="entry name" value="Amino acid/polyamine transporter I"/>
    <property type="match status" value="1"/>
</dbReference>
<dbReference type="NCBIfam" id="TIGR00912">
    <property type="entry name" value="2A0309"/>
    <property type="match status" value="1"/>
</dbReference>
<dbReference type="GO" id="GO:0009847">
    <property type="term" value="P:spore germination"/>
    <property type="evidence" value="ECO:0007669"/>
    <property type="project" value="InterPro"/>
</dbReference>
<dbReference type="InterPro" id="IPR004761">
    <property type="entry name" value="Spore_GerAB"/>
</dbReference>
<comment type="similarity">
    <text evidence="2">Belongs to the amino acid-polyamine-organocation (APC) superfamily. Spore germination protein (SGP) (TC 2.A.3.9) family.</text>
</comment>
<proteinExistence type="inferred from homology"/>
<evidence type="ECO:0000313" key="9">
    <source>
        <dbReference type="EMBL" id="SHD77854.1"/>
    </source>
</evidence>
<evidence type="ECO:0000256" key="6">
    <source>
        <dbReference type="ARBA" id="ARBA00022989"/>
    </source>
</evidence>
<dbReference type="Proteomes" id="UP000245423">
    <property type="component" value="Chromosome 1"/>
</dbReference>
<protein>
    <submittedName>
        <fullName evidence="9">Putative Spore germination protein</fullName>
    </submittedName>
</protein>
<keyword evidence="6 8" id="KW-1133">Transmembrane helix</keyword>
<feature type="transmembrane region" description="Helical" evidence="8">
    <location>
        <begin position="187"/>
        <end position="208"/>
    </location>
</feature>
<feature type="transmembrane region" description="Helical" evidence="8">
    <location>
        <begin position="85"/>
        <end position="109"/>
    </location>
</feature>
<dbReference type="GO" id="GO:0016020">
    <property type="term" value="C:membrane"/>
    <property type="evidence" value="ECO:0007669"/>
    <property type="project" value="UniProtKB-SubCell"/>
</dbReference>
<keyword evidence="10" id="KW-1185">Reference proteome</keyword>
<dbReference type="EMBL" id="LT669839">
    <property type="protein sequence ID" value="SHD77854.1"/>
    <property type="molecule type" value="Genomic_DNA"/>
</dbReference>
<name>M1Z4Q4_9FIRM</name>
<dbReference type="PANTHER" id="PTHR34975:SF2">
    <property type="entry name" value="SPORE GERMINATION PROTEIN A2"/>
    <property type="match status" value="1"/>
</dbReference>
<feature type="transmembrane region" description="Helical" evidence="8">
    <location>
        <begin position="121"/>
        <end position="138"/>
    </location>
</feature>
<evidence type="ECO:0000256" key="1">
    <source>
        <dbReference type="ARBA" id="ARBA00004141"/>
    </source>
</evidence>
<feature type="transmembrane region" description="Helical" evidence="8">
    <location>
        <begin position="340"/>
        <end position="362"/>
    </location>
</feature>
<dbReference type="OrthoDB" id="1675410at2"/>
<evidence type="ECO:0000313" key="10">
    <source>
        <dbReference type="Proteomes" id="UP000245423"/>
    </source>
</evidence>
<feature type="transmembrane region" description="Helical" evidence="8">
    <location>
        <begin position="220"/>
        <end position="243"/>
    </location>
</feature>
<reference evidence="9 10" key="1">
    <citation type="submission" date="2016-11" db="EMBL/GenBank/DDBJ databases">
        <authorList>
            <person name="Manzoor S."/>
        </authorList>
    </citation>
    <scope>NUCLEOTIDE SEQUENCE [LARGE SCALE GENOMIC DNA]</scope>
    <source>
        <strain evidence="9">Clostridium ultunense strain Esp</strain>
    </source>
</reference>
<feature type="transmembrane region" description="Helical" evidence="8">
    <location>
        <begin position="274"/>
        <end position="297"/>
    </location>
</feature>
<evidence type="ECO:0000256" key="2">
    <source>
        <dbReference type="ARBA" id="ARBA00007998"/>
    </source>
</evidence>
<gene>
    <name evidence="9" type="ORF">CUESP1_2508</name>
</gene>
<evidence type="ECO:0000256" key="8">
    <source>
        <dbReference type="SAM" id="Phobius"/>
    </source>
</evidence>
<dbReference type="RefSeq" id="WP_005582259.1">
    <property type="nucleotide sequence ID" value="NZ_LT669839.1"/>
</dbReference>
<keyword evidence="7 8" id="KW-0472">Membrane</keyword>
<organism evidence="9 10">
    <name type="scientific">[Clostridium] ultunense Esp</name>
    <dbReference type="NCBI Taxonomy" id="1288971"/>
    <lineage>
        <taxon>Bacteria</taxon>
        <taxon>Bacillati</taxon>
        <taxon>Bacillota</taxon>
        <taxon>Tissierellia</taxon>
        <taxon>Tissierellales</taxon>
        <taxon>Tepidimicrobiaceae</taxon>
        <taxon>Schnuerera</taxon>
    </lineage>
</organism>
<evidence type="ECO:0000256" key="7">
    <source>
        <dbReference type="ARBA" id="ARBA00023136"/>
    </source>
</evidence>
<feature type="transmembrane region" description="Helical" evidence="8">
    <location>
        <begin position="150"/>
        <end position="167"/>
    </location>
</feature>
<dbReference type="AlphaFoldDB" id="M1Z4Q4"/>
<dbReference type="HOGENOM" id="CLU_047547_1_2_9"/>
<feature type="transmembrane region" description="Helical" evidence="8">
    <location>
        <begin position="12"/>
        <end position="31"/>
    </location>
</feature>
<evidence type="ECO:0000256" key="3">
    <source>
        <dbReference type="ARBA" id="ARBA00022448"/>
    </source>
</evidence>
<dbReference type="Pfam" id="PF03845">
    <property type="entry name" value="Spore_permease"/>
    <property type="match status" value="1"/>
</dbReference>
<accession>M1Z4Q4</accession>
<dbReference type="PANTHER" id="PTHR34975">
    <property type="entry name" value="SPORE GERMINATION PROTEIN A2"/>
    <property type="match status" value="1"/>
</dbReference>
<feature type="transmembrane region" description="Helical" evidence="8">
    <location>
        <begin position="43"/>
        <end position="64"/>
    </location>
</feature>
<keyword evidence="5 8" id="KW-0812">Transmembrane</keyword>
<evidence type="ECO:0000256" key="4">
    <source>
        <dbReference type="ARBA" id="ARBA00022544"/>
    </source>
</evidence>
<comment type="subcellular location">
    <subcellularLocation>
        <location evidence="1">Membrane</location>
        <topology evidence="1">Multi-pass membrane protein</topology>
    </subcellularLocation>
</comment>
<keyword evidence="4" id="KW-0309">Germination</keyword>
<evidence type="ECO:0000256" key="5">
    <source>
        <dbReference type="ARBA" id="ARBA00022692"/>
    </source>
</evidence>